<dbReference type="EMBL" id="GBHO01024636">
    <property type="protein sequence ID" value="JAG18968.1"/>
    <property type="molecule type" value="Transcribed_RNA"/>
</dbReference>
<feature type="domain" description="FAM50A/XAP5 C-terminal" evidence="3">
    <location>
        <begin position="16"/>
        <end position="151"/>
    </location>
</feature>
<evidence type="ECO:0000313" key="8">
    <source>
        <dbReference type="EMBL" id="JAG18966.1"/>
    </source>
</evidence>
<evidence type="ECO:0000313" key="4">
    <source>
        <dbReference type="EMBL" id="JAG18961.1"/>
    </source>
</evidence>
<dbReference type="EMBL" id="GBHO01024639">
    <property type="protein sequence ID" value="JAG18965.1"/>
    <property type="molecule type" value="Transcribed_RNA"/>
</dbReference>
<dbReference type="InterPro" id="IPR048337">
    <property type="entry name" value="FAM50A/XAP5_C"/>
</dbReference>
<evidence type="ECO:0000313" key="10">
    <source>
        <dbReference type="EMBL" id="JAG18974.1"/>
    </source>
</evidence>
<accession>A0A0A9XJH9</accession>
<dbReference type="Pfam" id="PF04921">
    <property type="entry name" value="XAP5"/>
    <property type="match status" value="1"/>
</dbReference>
<dbReference type="EMBL" id="GBHO01024641">
    <property type="protein sequence ID" value="JAG18963.1"/>
    <property type="molecule type" value="Transcribed_RNA"/>
</dbReference>
<dbReference type="EMBL" id="GBHO01011588">
    <property type="protein sequence ID" value="JAG32016.1"/>
    <property type="molecule type" value="Transcribed_RNA"/>
</dbReference>
<evidence type="ECO:0000256" key="2">
    <source>
        <dbReference type="ARBA" id="ARBA00016617"/>
    </source>
</evidence>
<dbReference type="GO" id="GO:0006325">
    <property type="term" value="P:chromatin organization"/>
    <property type="evidence" value="ECO:0007669"/>
    <property type="project" value="TreeGrafter"/>
</dbReference>
<organism evidence="9">
    <name type="scientific">Lygus hesperus</name>
    <name type="common">Western plant bug</name>
    <dbReference type="NCBI Taxonomy" id="30085"/>
    <lineage>
        <taxon>Eukaryota</taxon>
        <taxon>Metazoa</taxon>
        <taxon>Ecdysozoa</taxon>
        <taxon>Arthropoda</taxon>
        <taxon>Hexapoda</taxon>
        <taxon>Insecta</taxon>
        <taxon>Pterygota</taxon>
        <taxon>Neoptera</taxon>
        <taxon>Paraneoptera</taxon>
        <taxon>Hemiptera</taxon>
        <taxon>Heteroptera</taxon>
        <taxon>Panheteroptera</taxon>
        <taxon>Cimicomorpha</taxon>
        <taxon>Miridae</taxon>
        <taxon>Mirini</taxon>
        <taxon>Lygus</taxon>
    </lineage>
</organism>
<sequence>MLEREWNEKQDALKLEKIEVTYSYWDGSGHRYSVVITKGTRIDEFLNTVRLHLQNTFPELRNVNADNLLYVKEDVIIPHHYTFYDLLITRARGRTGPLFHFDVHDDLRVEADHRVEKDESHAGKVVTRTWYERNKHIYPATRWRLYDHSIHTSQS</sequence>
<gene>
    <name evidence="9" type="primary">fam50a-a_7</name>
    <name evidence="12" type="synonym">fam50a-a</name>
    <name evidence="11" type="synonym">fam50a-a_0</name>
    <name evidence="6" type="synonym">fam50a-a_1</name>
    <name evidence="5" type="synonym">fam50a-a_2</name>
    <name evidence="10" type="synonym">fam50a-a_3</name>
    <name evidence="7" type="synonym">fam50a-a_4</name>
    <name evidence="8" type="synonym">fam50a-a_5</name>
    <name evidence="4" type="synonym">fam50a-a_6</name>
    <name evidence="9" type="ORF">CM83_51710</name>
    <name evidence="7" type="ORF">CM83_51713</name>
    <name evidence="8" type="ORF">CM83_51717</name>
    <name evidence="6" type="ORF">CM83_51720</name>
    <name evidence="11" type="ORF">CM83_51723</name>
    <name evidence="4" type="ORF">CM83_51727</name>
    <name evidence="5" type="ORF">CM83_51731</name>
    <name evidence="10" type="ORF">CM83_51734</name>
    <name evidence="12" type="ORF">g.3692</name>
</gene>
<dbReference type="EMBL" id="GBHO01024642">
    <property type="protein sequence ID" value="JAG18962.1"/>
    <property type="molecule type" value="Transcribed_RNA"/>
</dbReference>
<dbReference type="EMBL" id="GBHO01024638">
    <property type="protein sequence ID" value="JAG18966.1"/>
    <property type="molecule type" value="Transcribed_RNA"/>
</dbReference>
<protein>
    <recommendedName>
        <fullName evidence="2">Protein FAM50 homolog</fullName>
    </recommendedName>
</protein>
<proteinExistence type="inferred from homology"/>
<evidence type="ECO:0000313" key="7">
    <source>
        <dbReference type="EMBL" id="JAG18965.1"/>
    </source>
</evidence>
<evidence type="ECO:0000313" key="12">
    <source>
        <dbReference type="EMBL" id="JAQ10522.1"/>
    </source>
</evidence>
<evidence type="ECO:0000256" key="1">
    <source>
        <dbReference type="ARBA" id="ARBA00009980"/>
    </source>
</evidence>
<reference evidence="9" key="2">
    <citation type="submission" date="2014-07" db="EMBL/GenBank/DDBJ databases">
        <authorList>
            <person name="Hull J."/>
        </authorList>
    </citation>
    <scope>NUCLEOTIDE SEQUENCE</scope>
</reference>
<dbReference type="EMBL" id="GDHC01008107">
    <property type="protein sequence ID" value="JAQ10522.1"/>
    <property type="molecule type" value="Transcribed_RNA"/>
</dbReference>
<evidence type="ECO:0000313" key="9">
    <source>
        <dbReference type="EMBL" id="JAG18968.1"/>
    </source>
</evidence>
<evidence type="ECO:0000313" key="11">
    <source>
        <dbReference type="EMBL" id="JAG32016.1"/>
    </source>
</evidence>
<dbReference type="EMBL" id="GBHO01024643">
    <property type="protein sequence ID" value="JAG18961.1"/>
    <property type="molecule type" value="Transcribed_RNA"/>
</dbReference>
<evidence type="ECO:0000313" key="6">
    <source>
        <dbReference type="EMBL" id="JAG18963.1"/>
    </source>
</evidence>
<name>A0A0A9XJH9_LYGHE</name>
<comment type="similarity">
    <text evidence="1">Belongs to the FAM50 family.</text>
</comment>
<reference evidence="12" key="3">
    <citation type="journal article" date="2016" name="Gigascience">
        <title>De novo construction of an expanded transcriptome assembly for the western tarnished plant bug, Lygus hesperus.</title>
        <authorList>
            <person name="Tassone E.E."/>
            <person name="Geib S.M."/>
            <person name="Hall B."/>
            <person name="Fabrick J.A."/>
            <person name="Brent C.S."/>
            <person name="Hull J.J."/>
        </authorList>
    </citation>
    <scope>NUCLEOTIDE SEQUENCE</scope>
</reference>
<dbReference type="PANTHER" id="PTHR12722:SF0">
    <property type="entry name" value="PROTEIN FAM50A"/>
    <property type="match status" value="1"/>
</dbReference>
<evidence type="ECO:0000259" key="3">
    <source>
        <dbReference type="Pfam" id="PF04921"/>
    </source>
</evidence>
<dbReference type="AlphaFoldDB" id="A0A0A9XJH9"/>
<dbReference type="GO" id="GO:0005634">
    <property type="term" value="C:nucleus"/>
    <property type="evidence" value="ECO:0007669"/>
    <property type="project" value="InterPro"/>
</dbReference>
<dbReference type="InterPro" id="IPR007005">
    <property type="entry name" value="XAP5"/>
</dbReference>
<reference evidence="9" key="1">
    <citation type="journal article" date="2014" name="PLoS ONE">
        <title>Transcriptome-Based Identification of ABC Transporters in the Western Tarnished Plant Bug Lygus hesperus.</title>
        <authorList>
            <person name="Hull J.J."/>
            <person name="Chaney K."/>
            <person name="Geib S.M."/>
            <person name="Fabrick J.A."/>
            <person name="Brent C.S."/>
            <person name="Walsh D."/>
            <person name="Lavine L.C."/>
        </authorList>
    </citation>
    <scope>NUCLEOTIDE SEQUENCE</scope>
</reference>
<dbReference type="EMBL" id="GBHO01024630">
    <property type="protein sequence ID" value="JAG18974.1"/>
    <property type="molecule type" value="Transcribed_RNA"/>
</dbReference>
<evidence type="ECO:0000313" key="5">
    <source>
        <dbReference type="EMBL" id="JAG18962.1"/>
    </source>
</evidence>
<dbReference type="PANTHER" id="PTHR12722">
    <property type="entry name" value="XAP-5 PROTEIN-RELATED"/>
    <property type="match status" value="1"/>
</dbReference>